<evidence type="ECO:0000259" key="3">
    <source>
        <dbReference type="Pfam" id="PF00534"/>
    </source>
</evidence>
<dbReference type="Gene3D" id="3.40.50.2000">
    <property type="entry name" value="Glycogen Phosphorylase B"/>
    <property type="match status" value="2"/>
</dbReference>
<evidence type="ECO:0000256" key="2">
    <source>
        <dbReference type="ARBA" id="ARBA00022679"/>
    </source>
</evidence>
<evidence type="ECO:0000313" key="7">
    <source>
        <dbReference type="Proteomes" id="UP001152797"/>
    </source>
</evidence>
<dbReference type="CDD" id="cd03801">
    <property type="entry name" value="GT4_PimA-like"/>
    <property type="match status" value="1"/>
</dbReference>
<keyword evidence="2" id="KW-0808">Transferase</keyword>
<dbReference type="GO" id="GO:0016757">
    <property type="term" value="F:glycosyltransferase activity"/>
    <property type="evidence" value="ECO:0007669"/>
    <property type="project" value="UniProtKB-KW"/>
</dbReference>
<accession>A0A9P1GR74</accession>
<organism evidence="5">
    <name type="scientific">Cladocopium goreaui</name>
    <dbReference type="NCBI Taxonomy" id="2562237"/>
    <lineage>
        <taxon>Eukaryota</taxon>
        <taxon>Sar</taxon>
        <taxon>Alveolata</taxon>
        <taxon>Dinophyceae</taxon>
        <taxon>Suessiales</taxon>
        <taxon>Symbiodiniaceae</taxon>
        <taxon>Cladocopium</taxon>
    </lineage>
</organism>
<name>A0A9P1GR74_9DINO</name>
<dbReference type="PANTHER" id="PTHR12526">
    <property type="entry name" value="GLYCOSYLTRANSFERASE"/>
    <property type="match status" value="1"/>
</dbReference>
<keyword evidence="1" id="KW-0328">Glycosyltransferase</keyword>
<gene>
    <name evidence="5" type="ORF">C1SCF055_LOCUS44051</name>
</gene>
<reference evidence="5" key="1">
    <citation type="submission" date="2022-10" db="EMBL/GenBank/DDBJ databases">
        <authorList>
            <person name="Chen Y."/>
            <person name="Dougan E. K."/>
            <person name="Chan C."/>
            <person name="Rhodes N."/>
            <person name="Thang M."/>
        </authorList>
    </citation>
    <scope>NUCLEOTIDE SEQUENCE</scope>
</reference>
<evidence type="ECO:0000256" key="1">
    <source>
        <dbReference type="ARBA" id="ARBA00022676"/>
    </source>
</evidence>
<dbReference type="InterPro" id="IPR032710">
    <property type="entry name" value="NTF2-like_dom_sf"/>
</dbReference>
<comment type="caution">
    <text evidence="5">The sequence shown here is derived from an EMBL/GenBank/DDBJ whole genome shotgun (WGS) entry which is preliminary data.</text>
</comment>
<dbReference type="OrthoDB" id="1910256at2759"/>
<dbReference type="Gene3D" id="3.10.450.50">
    <property type="match status" value="1"/>
</dbReference>
<evidence type="ECO:0008006" key="8">
    <source>
        <dbReference type="Google" id="ProtNLM"/>
    </source>
</evidence>
<evidence type="ECO:0000259" key="4">
    <source>
        <dbReference type="Pfam" id="PF13579"/>
    </source>
</evidence>
<dbReference type="Pfam" id="PF13579">
    <property type="entry name" value="Glyco_trans_4_4"/>
    <property type="match status" value="1"/>
</dbReference>
<feature type="domain" description="Glycosyl transferase family 1" evidence="3">
    <location>
        <begin position="366"/>
        <end position="537"/>
    </location>
</feature>
<dbReference type="SUPFAM" id="SSF54427">
    <property type="entry name" value="NTF2-like"/>
    <property type="match status" value="1"/>
</dbReference>
<dbReference type="Pfam" id="PF00534">
    <property type="entry name" value="Glycos_transf_1"/>
    <property type="match status" value="1"/>
</dbReference>
<protein>
    <recommendedName>
        <fullName evidence="8">Glycosyl transferase family 1 domain-containing protein</fullName>
    </recommendedName>
</protein>
<dbReference type="InterPro" id="IPR001296">
    <property type="entry name" value="Glyco_trans_1"/>
</dbReference>
<feature type="domain" description="Glycosyltransferase subfamily 4-like N-terminal" evidence="4">
    <location>
        <begin position="174"/>
        <end position="343"/>
    </location>
</feature>
<proteinExistence type="predicted"/>
<dbReference type="SUPFAM" id="SSF53756">
    <property type="entry name" value="UDP-Glycosyltransferase/glycogen phosphorylase"/>
    <property type="match status" value="1"/>
</dbReference>
<evidence type="ECO:0000313" key="6">
    <source>
        <dbReference type="EMBL" id="CAL1172932.1"/>
    </source>
</evidence>
<dbReference type="Proteomes" id="UP001152797">
    <property type="component" value="Unassembled WGS sequence"/>
</dbReference>
<sequence>MGAAGAKDSDSVPRRAQLLQRAQDLCEAFAQRKSLEEVLSHFSEDVLLFEHGLPDLAPFLGREFRGLQGARDYFELIGELLDFEDMNFSDYMVDVDTDQASVRGQAKFIWRSTGKSWQEVFVYRLRFDCEGKISAYEVWADSGAAYVSSMARKRVVLVSYEFTYSPFSGNGILARSIVKALLRLGCRVTVWCCKPEVTSQDHHLAVPEIPLEDQQRLQLIPVQLSAQQGWRQLDEQSAWQKFSLQNLEQRQQLLQEVSSADVLCAIDWTGAKALKSLPECLRDKRFVYMNFRVYSSGVAQADRRLWFDTAEREGFEGAAAVVALSQPDREKLRELGAEEVEVLLPPLRGDLQRLALGSAADAALPEEVPRRDGRWLLTCVVRLSQEKQALRFVRLIQRLQSSGVLKELGLVPLLAGATGDEAYAAQVKRELLEVNNEAIVISSFLTPKALCAIFAHTALNVHPCAYDAYGMTVVEAAACGAPSLLATGAGAHALLQEATVTVEMPQEEQQVPEEMVKSLEAALRDDVRLEQLGREAQRKALEWDELAYGRRLLGILCP</sequence>
<dbReference type="AlphaFoldDB" id="A0A9P1GR74"/>
<dbReference type="EMBL" id="CAMXCT030006756">
    <property type="protein sequence ID" value="CAL4806869.1"/>
    <property type="molecule type" value="Genomic_DNA"/>
</dbReference>
<dbReference type="PANTHER" id="PTHR12526:SF510">
    <property type="entry name" value="D-INOSITOL 3-PHOSPHATE GLYCOSYLTRANSFERASE"/>
    <property type="match status" value="1"/>
</dbReference>
<reference evidence="6" key="2">
    <citation type="submission" date="2024-04" db="EMBL/GenBank/DDBJ databases">
        <authorList>
            <person name="Chen Y."/>
            <person name="Shah S."/>
            <person name="Dougan E. K."/>
            <person name="Thang M."/>
            <person name="Chan C."/>
        </authorList>
    </citation>
    <scope>NUCLEOTIDE SEQUENCE [LARGE SCALE GENOMIC DNA]</scope>
</reference>
<dbReference type="InterPro" id="IPR028098">
    <property type="entry name" value="Glyco_trans_4-like_N"/>
</dbReference>
<dbReference type="EMBL" id="CAMXCT010006756">
    <property type="protein sequence ID" value="CAI4019557.1"/>
    <property type="molecule type" value="Genomic_DNA"/>
</dbReference>
<dbReference type="EMBL" id="CAMXCT020006756">
    <property type="protein sequence ID" value="CAL1172932.1"/>
    <property type="molecule type" value="Genomic_DNA"/>
</dbReference>
<keyword evidence="7" id="KW-1185">Reference proteome</keyword>
<evidence type="ECO:0000313" key="5">
    <source>
        <dbReference type="EMBL" id="CAI4019557.1"/>
    </source>
</evidence>